<reference evidence="2 3" key="1">
    <citation type="submission" date="2016-09" db="EMBL/GenBank/DDBJ databases">
        <title>The draft genome of Dichanthelium oligosanthes: A C3 panicoid grass species.</title>
        <authorList>
            <person name="Studer A.J."/>
            <person name="Schnable J.C."/>
            <person name="Brutnell T.P."/>
        </authorList>
    </citation>
    <scope>NUCLEOTIDE SEQUENCE [LARGE SCALE GENOMIC DNA]</scope>
    <source>
        <strain evidence="3">cv. Kellogg 1175</strain>
        <tissue evidence="2">Leaf</tissue>
    </source>
</reference>
<accession>A0A1E5UYY5</accession>
<proteinExistence type="predicted"/>
<dbReference type="InterPro" id="IPR044861">
    <property type="entry name" value="IPNS-like_FE2OG_OXY"/>
</dbReference>
<feature type="domain" description="Isopenicillin N synthase-like Fe(2+) 2OG dioxygenase" evidence="1">
    <location>
        <begin position="98"/>
        <end position="141"/>
    </location>
</feature>
<dbReference type="STRING" id="888268.A0A1E5UYY5"/>
<organism evidence="2 3">
    <name type="scientific">Dichanthelium oligosanthes</name>
    <dbReference type="NCBI Taxonomy" id="888268"/>
    <lineage>
        <taxon>Eukaryota</taxon>
        <taxon>Viridiplantae</taxon>
        <taxon>Streptophyta</taxon>
        <taxon>Embryophyta</taxon>
        <taxon>Tracheophyta</taxon>
        <taxon>Spermatophyta</taxon>
        <taxon>Magnoliopsida</taxon>
        <taxon>Liliopsida</taxon>
        <taxon>Poales</taxon>
        <taxon>Poaceae</taxon>
        <taxon>PACMAD clade</taxon>
        <taxon>Panicoideae</taxon>
        <taxon>Panicodae</taxon>
        <taxon>Paniceae</taxon>
        <taxon>Dichantheliinae</taxon>
        <taxon>Dichanthelium</taxon>
    </lineage>
</organism>
<dbReference type="AlphaFoldDB" id="A0A1E5UYY5"/>
<dbReference type="EMBL" id="LWDX02058127">
    <property type="protein sequence ID" value="OEL17985.1"/>
    <property type="molecule type" value="Genomic_DNA"/>
</dbReference>
<evidence type="ECO:0000313" key="2">
    <source>
        <dbReference type="EMBL" id="OEL17985.1"/>
    </source>
</evidence>
<dbReference type="InterPro" id="IPR050231">
    <property type="entry name" value="Iron_ascorbate_oxido_reductase"/>
</dbReference>
<dbReference type="SUPFAM" id="SSF51197">
    <property type="entry name" value="Clavaminate synthase-like"/>
    <property type="match status" value="2"/>
</dbReference>
<comment type="caution">
    <text evidence="2">The sequence shown here is derived from an EMBL/GenBank/DDBJ whole genome shotgun (WGS) entry which is preliminary data.</text>
</comment>
<evidence type="ECO:0000313" key="3">
    <source>
        <dbReference type="Proteomes" id="UP000095767"/>
    </source>
</evidence>
<protein>
    <submittedName>
        <fullName evidence="2">Gibberellin 20 oxidase 1-D</fullName>
    </submittedName>
</protein>
<dbReference type="InterPro" id="IPR027443">
    <property type="entry name" value="IPNS-like_sf"/>
</dbReference>
<dbReference type="OrthoDB" id="288590at2759"/>
<sequence length="243" mass="27674">MSFRYSASSVDDVVDDYFVDKLGEEHHHHGEVYGCYCSAMSWLSLEIMKVLGSSLGVGCSHFRHFFAGNDSIMRLNYYPPCQRPCSLAAAGAPSATHAGAFIVNIGDTFMALSNGRYRSCLHHTVVNSRVPRRSLAFFLCPEMDKVVRPPGELVDDHNPRVYPDFMWRALLDFTMQHCSRVPCRSLAFFLCPKMDKVVRPPGELVDDHNPRVYLDFTWRALLDFTMWHCRLDMRTLLCSAPVL</sequence>
<gene>
    <name evidence="2" type="ORF">BAE44_0020995</name>
</gene>
<dbReference type="Proteomes" id="UP000095767">
    <property type="component" value="Unassembled WGS sequence"/>
</dbReference>
<keyword evidence="3" id="KW-1185">Reference proteome</keyword>
<dbReference type="Gene3D" id="2.60.120.330">
    <property type="entry name" value="B-lactam Antibiotic, Isopenicillin N Synthase, Chain"/>
    <property type="match status" value="2"/>
</dbReference>
<dbReference type="PANTHER" id="PTHR47990">
    <property type="entry name" value="2-OXOGLUTARATE (2OG) AND FE(II)-DEPENDENT OXYGENASE SUPERFAMILY PROTEIN-RELATED"/>
    <property type="match status" value="1"/>
</dbReference>
<dbReference type="Pfam" id="PF03171">
    <property type="entry name" value="2OG-FeII_Oxy"/>
    <property type="match status" value="1"/>
</dbReference>
<name>A0A1E5UYY5_9POAL</name>
<evidence type="ECO:0000259" key="1">
    <source>
        <dbReference type="Pfam" id="PF03171"/>
    </source>
</evidence>